<dbReference type="Pfam" id="PF00528">
    <property type="entry name" value="BPD_transp_1"/>
    <property type="match status" value="1"/>
</dbReference>
<evidence type="ECO:0000256" key="9">
    <source>
        <dbReference type="RuleBase" id="RU363032"/>
    </source>
</evidence>
<feature type="transmembrane region" description="Helical" evidence="9">
    <location>
        <begin position="261"/>
        <end position="280"/>
    </location>
</feature>
<feature type="transmembrane region" description="Helical" evidence="9">
    <location>
        <begin position="21"/>
        <end position="45"/>
    </location>
</feature>
<dbReference type="GO" id="GO:0006817">
    <property type="term" value="P:phosphate ion transport"/>
    <property type="evidence" value="ECO:0007669"/>
    <property type="project" value="UniProtKB-KW"/>
</dbReference>
<dbReference type="CDD" id="cd06261">
    <property type="entry name" value="TM_PBP2"/>
    <property type="match status" value="1"/>
</dbReference>
<dbReference type="PROSITE" id="PS50928">
    <property type="entry name" value="ABC_TM1"/>
    <property type="match status" value="1"/>
</dbReference>
<feature type="transmembrane region" description="Helical" evidence="9">
    <location>
        <begin position="119"/>
        <end position="140"/>
    </location>
</feature>
<dbReference type="GO" id="GO:0005886">
    <property type="term" value="C:plasma membrane"/>
    <property type="evidence" value="ECO:0007669"/>
    <property type="project" value="UniProtKB-SubCell"/>
</dbReference>
<dbReference type="InterPro" id="IPR035906">
    <property type="entry name" value="MetI-like_sf"/>
</dbReference>
<evidence type="ECO:0000256" key="6">
    <source>
        <dbReference type="ARBA" id="ARBA00022692"/>
    </source>
</evidence>
<evidence type="ECO:0000259" key="11">
    <source>
        <dbReference type="PROSITE" id="PS50928"/>
    </source>
</evidence>
<keyword evidence="13" id="KW-1185">Reference proteome</keyword>
<dbReference type="EMBL" id="JACRSO010000002">
    <property type="protein sequence ID" value="MBC8529188.1"/>
    <property type="molecule type" value="Genomic_DNA"/>
</dbReference>
<keyword evidence="3 9" id="KW-0813">Transport</keyword>
<gene>
    <name evidence="12" type="primary">pstC</name>
    <name evidence="12" type="ORF">H8699_07080</name>
</gene>
<feature type="domain" description="ABC transmembrane type-1" evidence="11">
    <location>
        <begin position="72"/>
        <end position="280"/>
    </location>
</feature>
<dbReference type="Proteomes" id="UP000654279">
    <property type="component" value="Unassembled WGS sequence"/>
</dbReference>
<keyword evidence="8 9" id="KW-0472">Membrane</keyword>
<dbReference type="InterPro" id="IPR011864">
    <property type="entry name" value="Phosphate_PstC"/>
</dbReference>
<feature type="transmembrane region" description="Helical" evidence="9">
    <location>
        <begin position="203"/>
        <end position="226"/>
    </location>
</feature>
<name>A0A926HMI8_9FIRM</name>
<evidence type="ECO:0000256" key="1">
    <source>
        <dbReference type="ARBA" id="ARBA00004651"/>
    </source>
</evidence>
<protein>
    <recommendedName>
        <fullName evidence="10">Phosphate transport system permease protein</fullName>
    </recommendedName>
</protein>
<evidence type="ECO:0000256" key="3">
    <source>
        <dbReference type="ARBA" id="ARBA00022448"/>
    </source>
</evidence>
<dbReference type="InterPro" id="IPR051124">
    <property type="entry name" value="Phosphate_Transport_Permease"/>
</dbReference>
<evidence type="ECO:0000256" key="4">
    <source>
        <dbReference type="ARBA" id="ARBA00022475"/>
    </source>
</evidence>
<dbReference type="SUPFAM" id="SSF161098">
    <property type="entry name" value="MetI-like"/>
    <property type="match status" value="1"/>
</dbReference>
<evidence type="ECO:0000256" key="7">
    <source>
        <dbReference type="ARBA" id="ARBA00022989"/>
    </source>
</evidence>
<organism evidence="12 13">
    <name type="scientific">Luoshenia tenuis</name>
    <dbReference type="NCBI Taxonomy" id="2763654"/>
    <lineage>
        <taxon>Bacteria</taxon>
        <taxon>Bacillati</taxon>
        <taxon>Bacillota</taxon>
        <taxon>Clostridia</taxon>
        <taxon>Christensenellales</taxon>
        <taxon>Christensenellaceae</taxon>
        <taxon>Luoshenia</taxon>
    </lineage>
</organism>
<dbReference type="Gene3D" id="1.10.3720.10">
    <property type="entry name" value="MetI-like"/>
    <property type="match status" value="1"/>
</dbReference>
<dbReference type="AlphaFoldDB" id="A0A926HMI8"/>
<keyword evidence="4 10" id="KW-1003">Cell membrane</keyword>
<feature type="transmembrane region" description="Helical" evidence="9">
    <location>
        <begin position="65"/>
        <end position="98"/>
    </location>
</feature>
<evidence type="ECO:0000313" key="12">
    <source>
        <dbReference type="EMBL" id="MBC8529188.1"/>
    </source>
</evidence>
<comment type="similarity">
    <text evidence="2 10">Belongs to the binding-protein-dependent transport system permease family. CysTW subfamily.</text>
</comment>
<comment type="caution">
    <text evidence="12">The sequence shown here is derived from an EMBL/GenBank/DDBJ whole genome shotgun (WGS) entry which is preliminary data.</text>
</comment>
<dbReference type="RefSeq" id="WP_249285058.1">
    <property type="nucleotide sequence ID" value="NZ_JACRSO010000002.1"/>
</dbReference>
<dbReference type="PANTHER" id="PTHR30425:SF1">
    <property type="entry name" value="PHOSPHATE TRANSPORT SYSTEM PERMEASE PROTEIN PSTC"/>
    <property type="match status" value="1"/>
</dbReference>
<evidence type="ECO:0000313" key="13">
    <source>
        <dbReference type="Proteomes" id="UP000654279"/>
    </source>
</evidence>
<dbReference type="InterPro" id="IPR000515">
    <property type="entry name" value="MetI-like"/>
</dbReference>
<comment type="subcellular location">
    <subcellularLocation>
        <location evidence="1 9">Cell membrane</location>
        <topology evidence="1 9">Multi-pass membrane protein</topology>
    </subcellularLocation>
</comment>
<sequence length="291" mass="30542">MRGRKFNQKAVPAVAEGFFRLCAWISLIALAVIVIFLIIQGLPAFQELGLGPILFGDTWKPSADLYGIAPMIVASFLCTAGAVLIGSLIGIFTAMFLAQVAPARLAKLVRPLTNLLAGIPSVVFGFFGMVVLVPLISQVFGGTGNSALAVIIILAVMILPTVISIGETALRAVPKEYQEGSLALGASPMQTLMRVTLPAAKSGILTAIVLAVGRAIGETMAVILVAGNRAFFPTSLLDPVRPMTANIALELSYASGLHEQALYATGLVLLAFIVIINLVAHRLAHGKKDKS</sequence>
<evidence type="ECO:0000256" key="2">
    <source>
        <dbReference type="ARBA" id="ARBA00007069"/>
    </source>
</evidence>
<reference evidence="12" key="1">
    <citation type="submission" date="2020-08" db="EMBL/GenBank/DDBJ databases">
        <title>Genome public.</title>
        <authorList>
            <person name="Liu C."/>
            <person name="Sun Q."/>
        </authorList>
    </citation>
    <scope>NUCLEOTIDE SEQUENCE</scope>
    <source>
        <strain evidence="12">NSJ-44</strain>
    </source>
</reference>
<evidence type="ECO:0000256" key="8">
    <source>
        <dbReference type="ARBA" id="ARBA00023136"/>
    </source>
</evidence>
<evidence type="ECO:0000256" key="5">
    <source>
        <dbReference type="ARBA" id="ARBA00022592"/>
    </source>
</evidence>
<dbReference type="NCBIfam" id="TIGR02138">
    <property type="entry name" value="phosphate_pstC"/>
    <property type="match status" value="1"/>
</dbReference>
<dbReference type="PANTHER" id="PTHR30425">
    <property type="entry name" value="PHOSPHATE TRANSPORT SYSTEM PERMEASE PROTEIN PST"/>
    <property type="match status" value="1"/>
</dbReference>
<dbReference type="GO" id="GO:0005315">
    <property type="term" value="F:phosphate transmembrane transporter activity"/>
    <property type="evidence" value="ECO:0007669"/>
    <property type="project" value="InterPro"/>
</dbReference>
<keyword evidence="5 10" id="KW-0592">Phosphate transport</keyword>
<proteinExistence type="inferred from homology"/>
<evidence type="ECO:0000256" key="10">
    <source>
        <dbReference type="RuleBase" id="RU363054"/>
    </source>
</evidence>
<comment type="function">
    <text evidence="10">Part of the binding-protein-dependent transport system for phosphate; probably responsible for the translocation of the substrate across the membrane.</text>
</comment>
<feature type="transmembrane region" description="Helical" evidence="9">
    <location>
        <begin position="146"/>
        <end position="165"/>
    </location>
</feature>
<keyword evidence="7 9" id="KW-1133">Transmembrane helix</keyword>
<keyword evidence="6 9" id="KW-0812">Transmembrane</keyword>
<accession>A0A926HMI8</accession>